<dbReference type="Pfam" id="PF17753">
    <property type="entry name" value="Ig_mannosidase"/>
    <property type="match status" value="1"/>
</dbReference>
<evidence type="ECO:0000259" key="14">
    <source>
        <dbReference type="Pfam" id="PF17753"/>
    </source>
</evidence>
<reference evidence="17" key="1">
    <citation type="submission" date="2022-07" db="EMBL/GenBank/DDBJ databases">
        <title>Genome Sequence of Agrocybe chaxingu.</title>
        <authorList>
            <person name="Buettner E."/>
        </authorList>
    </citation>
    <scope>NUCLEOTIDE SEQUENCE</scope>
    <source>
        <strain evidence="17">MP-N11</strain>
    </source>
</reference>
<keyword evidence="6" id="KW-0964">Secreted</keyword>
<dbReference type="PANTHER" id="PTHR43730:SF1">
    <property type="entry name" value="BETA-MANNOSIDASE"/>
    <property type="match status" value="1"/>
</dbReference>
<dbReference type="GO" id="GO:0005975">
    <property type="term" value="P:carbohydrate metabolic process"/>
    <property type="evidence" value="ECO:0007669"/>
    <property type="project" value="InterPro"/>
</dbReference>
<dbReference type="Pfam" id="PF17786">
    <property type="entry name" value="Mannosidase_ig"/>
    <property type="match status" value="1"/>
</dbReference>
<dbReference type="EC" id="3.2.1.25" evidence="5"/>
<feature type="domain" description="Beta-mannosidase Ig-fold" evidence="14">
    <location>
        <begin position="836"/>
        <end position="896"/>
    </location>
</feature>
<evidence type="ECO:0000313" key="18">
    <source>
        <dbReference type="Proteomes" id="UP001148786"/>
    </source>
</evidence>
<organism evidence="17 18">
    <name type="scientific">Agrocybe chaxingu</name>
    <dbReference type="NCBI Taxonomy" id="84603"/>
    <lineage>
        <taxon>Eukaryota</taxon>
        <taxon>Fungi</taxon>
        <taxon>Dikarya</taxon>
        <taxon>Basidiomycota</taxon>
        <taxon>Agaricomycotina</taxon>
        <taxon>Agaricomycetes</taxon>
        <taxon>Agaricomycetidae</taxon>
        <taxon>Agaricales</taxon>
        <taxon>Agaricineae</taxon>
        <taxon>Strophariaceae</taxon>
        <taxon>Agrocybe</taxon>
    </lineage>
</organism>
<evidence type="ECO:0000256" key="6">
    <source>
        <dbReference type="ARBA" id="ARBA00022525"/>
    </source>
</evidence>
<proteinExistence type="inferred from homology"/>
<dbReference type="Pfam" id="PF00703">
    <property type="entry name" value="Glyco_hydro_2"/>
    <property type="match status" value="1"/>
</dbReference>
<dbReference type="Gene3D" id="2.60.40.10">
    <property type="entry name" value="Immunoglobulins"/>
    <property type="match status" value="2"/>
</dbReference>
<evidence type="ECO:0000256" key="2">
    <source>
        <dbReference type="ARBA" id="ARBA00004613"/>
    </source>
</evidence>
<dbReference type="EMBL" id="JANKHO010000794">
    <property type="protein sequence ID" value="KAJ3506187.1"/>
    <property type="molecule type" value="Genomic_DNA"/>
</dbReference>
<feature type="domain" description="Beta-mannosidase-like galactose-binding" evidence="16">
    <location>
        <begin position="50"/>
        <end position="217"/>
    </location>
</feature>
<comment type="similarity">
    <text evidence="10">Belongs to the glycosyl hydrolase 2 family. Beta-mannosidase B subfamily.</text>
</comment>
<feature type="domain" description="Glycoside hydrolase family 2 immunoglobulin-like beta-sandwich" evidence="13">
    <location>
        <begin position="248"/>
        <end position="346"/>
    </location>
</feature>
<dbReference type="InterPro" id="IPR006102">
    <property type="entry name" value="Ig-like_GH2"/>
</dbReference>
<dbReference type="SUPFAM" id="SSF51445">
    <property type="entry name" value="(Trans)glycosidases"/>
    <property type="match status" value="1"/>
</dbReference>
<dbReference type="InterPro" id="IPR050887">
    <property type="entry name" value="Beta-mannosidase_GH2"/>
</dbReference>
<comment type="subunit">
    <text evidence="4">Homodimer.</text>
</comment>
<evidence type="ECO:0000256" key="9">
    <source>
        <dbReference type="ARBA" id="ARBA00023295"/>
    </source>
</evidence>
<dbReference type="SUPFAM" id="SSF49785">
    <property type="entry name" value="Galactose-binding domain-like"/>
    <property type="match status" value="1"/>
</dbReference>
<comment type="pathway">
    <text evidence="3">Glycan metabolism; N-glycan degradation.</text>
</comment>
<dbReference type="Proteomes" id="UP001148786">
    <property type="component" value="Unassembled WGS sequence"/>
</dbReference>
<evidence type="ECO:0000256" key="12">
    <source>
        <dbReference type="ARBA" id="ARBA00041614"/>
    </source>
</evidence>
<dbReference type="InterPro" id="IPR017853">
    <property type="entry name" value="GH"/>
</dbReference>
<comment type="catalytic activity">
    <reaction evidence="1">
        <text>Hydrolysis of terminal, non-reducing beta-D-mannose residues in beta-D-mannosides.</text>
        <dbReference type="EC" id="3.2.1.25"/>
    </reaction>
</comment>
<dbReference type="FunFam" id="3.20.20.80:FF:000050">
    <property type="entry name" value="Beta-mannosidase B"/>
    <property type="match status" value="1"/>
</dbReference>
<dbReference type="InterPro" id="IPR013783">
    <property type="entry name" value="Ig-like_fold"/>
</dbReference>
<dbReference type="Pfam" id="PF22666">
    <property type="entry name" value="Glyco_hydro_2_N2"/>
    <property type="match status" value="1"/>
</dbReference>
<evidence type="ECO:0000259" key="15">
    <source>
        <dbReference type="Pfam" id="PF17786"/>
    </source>
</evidence>
<keyword evidence="18" id="KW-1185">Reference proteome</keyword>
<comment type="subcellular location">
    <subcellularLocation>
        <location evidence="2">Secreted</location>
    </subcellularLocation>
</comment>
<gene>
    <name evidence="17" type="ORF">NLJ89_g7005</name>
</gene>
<evidence type="ECO:0000256" key="7">
    <source>
        <dbReference type="ARBA" id="ARBA00022801"/>
    </source>
</evidence>
<dbReference type="GO" id="GO:0006516">
    <property type="term" value="P:glycoprotein catabolic process"/>
    <property type="evidence" value="ECO:0007669"/>
    <property type="project" value="TreeGrafter"/>
</dbReference>
<keyword evidence="9" id="KW-0326">Glycosidase</keyword>
<dbReference type="Gene3D" id="2.60.120.260">
    <property type="entry name" value="Galactose-binding domain-like"/>
    <property type="match status" value="1"/>
</dbReference>
<evidence type="ECO:0000256" key="1">
    <source>
        <dbReference type="ARBA" id="ARBA00000829"/>
    </source>
</evidence>
<dbReference type="InterPro" id="IPR041447">
    <property type="entry name" value="Mannosidase_ig"/>
</dbReference>
<dbReference type="GO" id="GO:0004567">
    <property type="term" value="F:beta-mannosidase activity"/>
    <property type="evidence" value="ECO:0007669"/>
    <property type="project" value="UniProtKB-EC"/>
</dbReference>
<dbReference type="OrthoDB" id="2866996at2759"/>
<dbReference type="InterPro" id="IPR054593">
    <property type="entry name" value="Beta-mannosidase-like_N2"/>
</dbReference>
<name>A0A9W8K5C0_9AGAR</name>
<evidence type="ECO:0000259" key="13">
    <source>
        <dbReference type="Pfam" id="PF00703"/>
    </source>
</evidence>
<dbReference type="AlphaFoldDB" id="A0A9W8K5C0"/>
<dbReference type="Gene3D" id="3.20.20.80">
    <property type="entry name" value="Glycosidases"/>
    <property type="match status" value="1"/>
</dbReference>
<evidence type="ECO:0000256" key="11">
    <source>
        <dbReference type="ARBA" id="ARBA00041069"/>
    </source>
</evidence>
<feature type="domain" description="Mannosidase Ig/CBM-like" evidence="15">
    <location>
        <begin position="732"/>
        <end position="831"/>
    </location>
</feature>
<accession>A0A9W8K5C0</accession>
<sequence>MASHNISKVFERDLGDRNSWFWKQRSSDVADVLEELEPRGNEETGSFVSEWKKSSIFPSEVHVELLTIGAIAHPYVGFNEHKAQWIGEVEWLYKCSFNFDTSTRHRNAILTFEGLDTICDVYLNRKKVLSANNQFRTYTYQIPASPAGPGLDLQSENILLLHFKSAKALAKAEEAKYGKVRAGSTNLGDPSRVYVRKAQYDWRWDWGPELMTCGPYRPITLTTYDVRIEDFHPRSFITFKPGDSSLDSIVLNVGITLAGSINLTQTSALVTLLDAGKRTIRSQSIQLKWSEQNATTVVSWEDLQLDKVELWWPVGYGMQTLYTVEVSLLDVESNVIHKKTKRIGFRTVELVQESLAEPDQYGTGTTFLFEINKVRMFMGGSNWIPADNFLTTITEERYRSWLTLLRDGNQNMIRLWGGGIYEPDIFYDICDELGLLVWQDFQFACGVYPAHDEFVASVKQEAEDNVTRLRHHACIALFCGNNEDYQQVLQWGGIGELPARLLYEHVLPDVVSRLTDPPLPYHRGSPYGGNGWDTSDPTVGDVHQWNVWGGKELQYQEYDRLGGRFVSEFGIPSMPSMSTIRYWMQGADESQWYAQSPLMAQHTKAGSFERRFAIVMNENFKLTSDFETHVYNTQLMQSEAVSFAYRVWRREWKGRGREYNAGVLVWQSNDCWPVVSWAIADYFLRPKPVYYTIARQLAPISVGISRTVAKNRDNDRPRQFYEFGATQTSHATLEIWGANNTLSTRPARLELRFFDLLSREWSYSEDHEVTLRPNQSTELVKLRCPGPVREGYSPGDPLYVPSANVVASARLVDTNTGEVLARFSDWPEPYRFLQPPDPGLNVKVNTSQGDGRTELRVTVERPAKCVVFSTTEQLGYNVKWSDNALDLVPGDSQVIVAEGLKDAKISLAYFGHEKSSYLHVAT</sequence>
<evidence type="ECO:0000256" key="3">
    <source>
        <dbReference type="ARBA" id="ARBA00004740"/>
    </source>
</evidence>
<dbReference type="InterPro" id="IPR036156">
    <property type="entry name" value="Beta-gal/glucu_dom_sf"/>
</dbReference>
<evidence type="ECO:0000256" key="8">
    <source>
        <dbReference type="ARBA" id="ARBA00023180"/>
    </source>
</evidence>
<evidence type="ECO:0000313" key="17">
    <source>
        <dbReference type="EMBL" id="KAJ3506187.1"/>
    </source>
</evidence>
<dbReference type="GO" id="GO:0005576">
    <property type="term" value="C:extracellular region"/>
    <property type="evidence" value="ECO:0007669"/>
    <property type="project" value="UniProtKB-SubCell"/>
</dbReference>
<evidence type="ECO:0000256" key="10">
    <source>
        <dbReference type="ARBA" id="ARBA00038429"/>
    </source>
</evidence>
<comment type="caution">
    <text evidence="17">The sequence shown here is derived from an EMBL/GenBank/DDBJ whole genome shotgun (WGS) entry which is preliminary data.</text>
</comment>
<keyword evidence="8" id="KW-0325">Glycoprotein</keyword>
<dbReference type="PANTHER" id="PTHR43730">
    <property type="entry name" value="BETA-MANNOSIDASE"/>
    <property type="match status" value="1"/>
</dbReference>
<evidence type="ECO:0000256" key="5">
    <source>
        <dbReference type="ARBA" id="ARBA00012754"/>
    </source>
</evidence>
<dbReference type="SUPFAM" id="SSF49303">
    <property type="entry name" value="beta-Galactosidase/glucuronidase domain"/>
    <property type="match status" value="2"/>
</dbReference>
<dbReference type="InterPro" id="IPR041625">
    <property type="entry name" value="Beta-mannosidase_Ig"/>
</dbReference>
<dbReference type="InterPro" id="IPR008979">
    <property type="entry name" value="Galactose-bd-like_sf"/>
</dbReference>
<evidence type="ECO:0000259" key="16">
    <source>
        <dbReference type="Pfam" id="PF22666"/>
    </source>
</evidence>
<keyword evidence="7" id="KW-0378">Hydrolase</keyword>
<evidence type="ECO:0000256" key="4">
    <source>
        <dbReference type="ARBA" id="ARBA00011738"/>
    </source>
</evidence>
<protein>
    <recommendedName>
        <fullName evidence="11">Beta-mannosidase B</fullName>
        <ecNumber evidence="5">3.2.1.25</ecNumber>
    </recommendedName>
    <alternativeName>
        <fullName evidence="12">Mannanase B</fullName>
    </alternativeName>
</protein>